<accession>A0A198X9C0</accession>
<evidence type="ECO:0000313" key="4">
    <source>
        <dbReference type="Proteomes" id="UP000280228"/>
    </source>
</evidence>
<dbReference type="Proteomes" id="UP000268436">
    <property type="component" value="Unassembled WGS sequence"/>
</dbReference>
<dbReference type="EMBL" id="RYER01000017">
    <property type="protein sequence ID" value="RUO16403.1"/>
    <property type="molecule type" value="Genomic_DNA"/>
</dbReference>
<gene>
    <name evidence="1" type="ORF">EJK53_2078</name>
    <name evidence="2" type="ORF">EJK54_1652</name>
</gene>
<reference evidence="3 4" key="1">
    <citation type="submission" date="2018-12" db="EMBL/GenBank/DDBJ databases">
        <title>Persistence of Moraxella catarrhalis in Chronic Obstructive Pulmonary Disease and Regulation of the Hag/MID Adhesin.</title>
        <authorList>
            <person name="Murphy T."/>
            <person name="Zhao X."/>
            <person name="Vyas G."/>
            <person name="Aluvathingal J."/>
            <person name="Nadendla S."/>
            <person name="Tallon L."/>
            <person name="Tettelin H."/>
        </authorList>
    </citation>
    <scope>NUCLEOTIDE SEQUENCE [LARGE SCALE GENOMIC DNA]</scope>
    <source>
        <strain evidence="2 3">173P27B1</strain>
        <strain evidence="1 4">46P58B1</strain>
    </source>
</reference>
<protein>
    <submittedName>
        <fullName evidence="1">Uncharacterized protein</fullName>
    </submittedName>
</protein>
<keyword evidence="3" id="KW-1185">Reference proteome</keyword>
<evidence type="ECO:0000313" key="1">
    <source>
        <dbReference type="EMBL" id="AZQ93967.1"/>
    </source>
</evidence>
<evidence type="ECO:0000313" key="3">
    <source>
        <dbReference type="Proteomes" id="UP000268436"/>
    </source>
</evidence>
<proteinExistence type="predicted"/>
<organism evidence="1 4">
    <name type="scientific">Moraxella catarrhalis</name>
    <name type="common">Branhamella catarrhalis</name>
    <dbReference type="NCBI Taxonomy" id="480"/>
    <lineage>
        <taxon>Bacteria</taxon>
        <taxon>Pseudomonadati</taxon>
        <taxon>Pseudomonadota</taxon>
        <taxon>Gammaproteobacteria</taxon>
        <taxon>Moraxellales</taxon>
        <taxon>Moraxellaceae</taxon>
        <taxon>Moraxella</taxon>
    </lineage>
</organism>
<dbReference type="EMBL" id="CP034662">
    <property type="protein sequence ID" value="AZQ93967.1"/>
    <property type="molecule type" value="Genomic_DNA"/>
</dbReference>
<name>A0A198X9C0_MORCA</name>
<dbReference type="Proteomes" id="UP000280228">
    <property type="component" value="Chromosome"/>
</dbReference>
<sequence length="43" mass="5248">MLKLLDKFAGKLLRITKFCHFRHQLCYFAMKFWQILSKMVSKP</sequence>
<dbReference type="AlphaFoldDB" id="A0A198X9C0"/>
<evidence type="ECO:0000313" key="2">
    <source>
        <dbReference type="EMBL" id="RUO16403.1"/>
    </source>
</evidence>